<evidence type="ECO:0000259" key="2">
    <source>
        <dbReference type="Pfam" id="PF01648"/>
    </source>
</evidence>
<name>A0A2U0SDL2_9SPHN</name>
<dbReference type="InterPro" id="IPR008278">
    <property type="entry name" value="4-PPantetheinyl_Trfase_dom"/>
</dbReference>
<dbReference type="Pfam" id="PF01648">
    <property type="entry name" value="ACPS"/>
    <property type="match status" value="1"/>
</dbReference>
<keyword evidence="4" id="KW-1185">Reference proteome</keyword>
<reference evidence="3 4" key="1">
    <citation type="submission" date="2018-05" db="EMBL/GenBank/DDBJ databases">
        <title>Description of Sphingomonas pokkalii sp nov, isolated from the rhizosphere of saline tolerant pokkali rice and its draft genome analysis.</title>
        <authorList>
            <person name="Menon R."/>
            <person name="Kumari S."/>
            <person name="Rameshkumar N."/>
        </authorList>
    </citation>
    <scope>NUCLEOTIDE SEQUENCE [LARGE SCALE GENOMIC DNA]</scope>
    <source>
        <strain evidence="3 4">L3B27</strain>
    </source>
</reference>
<dbReference type="Proteomes" id="UP000245890">
    <property type="component" value="Unassembled WGS sequence"/>
</dbReference>
<dbReference type="SUPFAM" id="SSF56214">
    <property type="entry name" value="4'-phosphopantetheinyl transferase"/>
    <property type="match status" value="1"/>
</dbReference>
<dbReference type="GO" id="GO:0008897">
    <property type="term" value="F:holo-[acyl-carrier-protein] synthase activity"/>
    <property type="evidence" value="ECO:0007669"/>
    <property type="project" value="InterPro"/>
</dbReference>
<comment type="caution">
    <text evidence="3">The sequence shown here is derived from an EMBL/GenBank/DDBJ whole genome shotgun (WGS) entry which is preliminary data.</text>
</comment>
<gene>
    <name evidence="3" type="ORF">DD559_08635</name>
</gene>
<protein>
    <recommendedName>
        <fullName evidence="2">4'-phosphopantetheinyl transferase domain-containing protein</fullName>
    </recommendedName>
</protein>
<dbReference type="OrthoDB" id="7549999at2"/>
<dbReference type="EMBL" id="QENQ01000001">
    <property type="protein sequence ID" value="PVX29374.1"/>
    <property type="molecule type" value="Genomic_DNA"/>
</dbReference>
<dbReference type="Gene3D" id="3.90.470.20">
    <property type="entry name" value="4'-phosphopantetheinyl transferase domain"/>
    <property type="match status" value="1"/>
</dbReference>
<organism evidence="3 4">
    <name type="scientific">Sphingomonas pokkalii</name>
    <dbReference type="NCBI Taxonomy" id="2175090"/>
    <lineage>
        <taxon>Bacteria</taxon>
        <taxon>Pseudomonadati</taxon>
        <taxon>Pseudomonadota</taxon>
        <taxon>Alphaproteobacteria</taxon>
        <taxon>Sphingomonadales</taxon>
        <taxon>Sphingomonadaceae</taxon>
        <taxon>Sphingomonas</taxon>
    </lineage>
</organism>
<dbReference type="InterPro" id="IPR037143">
    <property type="entry name" value="4-PPantetheinyl_Trfase_dom_sf"/>
</dbReference>
<sequence>MISPVWLGGAAHLQLSNVEGAPVAWYGSLEDPASTDMLSQAAARPEDLLDFANRPGAELRILRRRLTRLLLSRLAGVHPGDIRFRRTDLGAVEIVEPAGWYVSVAGRAAQFLVGAGRVPIGVDLEILVDEPLPFDHLSDAERKYLATSSDTEWTMCWAAKEAHCKRLGIASEADPALVTALPDSGGAWKVLTGSVESLCHFHWIGDTALAVALEGDNLSARSAAPLRVAEATRHGLGGGA</sequence>
<accession>A0A2U0SDL2</accession>
<feature type="domain" description="4'-phosphopantetheinyl transferase" evidence="2">
    <location>
        <begin position="119"/>
        <end position="195"/>
    </location>
</feature>
<evidence type="ECO:0000313" key="4">
    <source>
        <dbReference type="Proteomes" id="UP000245890"/>
    </source>
</evidence>
<evidence type="ECO:0000313" key="3">
    <source>
        <dbReference type="EMBL" id="PVX29374.1"/>
    </source>
</evidence>
<dbReference type="GO" id="GO:0000287">
    <property type="term" value="F:magnesium ion binding"/>
    <property type="evidence" value="ECO:0007669"/>
    <property type="project" value="InterPro"/>
</dbReference>
<proteinExistence type="predicted"/>
<dbReference type="RefSeq" id="WP_116468814.1">
    <property type="nucleotide sequence ID" value="NZ_QENQ01000001.1"/>
</dbReference>
<keyword evidence="1" id="KW-0808">Transferase</keyword>
<dbReference type="AlphaFoldDB" id="A0A2U0SDL2"/>
<evidence type="ECO:0000256" key="1">
    <source>
        <dbReference type="ARBA" id="ARBA00022679"/>
    </source>
</evidence>